<dbReference type="GO" id="GO:0006355">
    <property type="term" value="P:regulation of DNA-templated transcription"/>
    <property type="evidence" value="ECO:0007669"/>
    <property type="project" value="InterPro"/>
</dbReference>
<evidence type="ECO:0000313" key="3">
    <source>
        <dbReference type="Proteomes" id="UP001179952"/>
    </source>
</evidence>
<gene>
    <name evidence="2" type="ORF">QJS04_geneDACA000866</name>
</gene>
<comment type="caution">
    <text evidence="2">The sequence shown here is derived from an EMBL/GenBank/DDBJ whole genome shotgun (WGS) entry which is preliminary data.</text>
</comment>
<dbReference type="Proteomes" id="UP001179952">
    <property type="component" value="Unassembled WGS sequence"/>
</dbReference>
<proteinExistence type="predicted"/>
<dbReference type="EMBL" id="JAUJYN010000003">
    <property type="protein sequence ID" value="KAK1276051.1"/>
    <property type="molecule type" value="Genomic_DNA"/>
</dbReference>
<feature type="region of interest" description="Disordered" evidence="1">
    <location>
        <begin position="451"/>
        <end position="473"/>
    </location>
</feature>
<reference evidence="2" key="1">
    <citation type="journal article" date="2023" name="Nat. Commun.">
        <title>Diploid and tetraploid genomes of Acorus and the evolution of monocots.</title>
        <authorList>
            <person name="Ma L."/>
            <person name="Liu K.W."/>
            <person name="Li Z."/>
            <person name="Hsiao Y.Y."/>
            <person name="Qi Y."/>
            <person name="Fu T."/>
            <person name="Tang G.D."/>
            <person name="Zhang D."/>
            <person name="Sun W.H."/>
            <person name="Liu D.K."/>
            <person name="Li Y."/>
            <person name="Chen G.Z."/>
            <person name="Liu X.D."/>
            <person name="Liao X.Y."/>
            <person name="Jiang Y.T."/>
            <person name="Yu X."/>
            <person name="Hao Y."/>
            <person name="Huang J."/>
            <person name="Zhao X.W."/>
            <person name="Ke S."/>
            <person name="Chen Y.Y."/>
            <person name="Wu W.L."/>
            <person name="Hsu J.L."/>
            <person name="Lin Y.F."/>
            <person name="Huang M.D."/>
            <person name="Li C.Y."/>
            <person name="Huang L."/>
            <person name="Wang Z.W."/>
            <person name="Zhao X."/>
            <person name="Zhong W.Y."/>
            <person name="Peng D.H."/>
            <person name="Ahmad S."/>
            <person name="Lan S."/>
            <person name="Zhang J.S."/>
            <person name="Tsai W.C."/>
            <person name="Van de Peer Y."/>
            <person name="Liu Z.J."/>
        </authorList>
    </citation>
    <scope>NUCLEOTIDE SEQUENCE</scope>
    <source>
        <strain evidence="2">SCP</strain>
    </source>
</reference>
<evidence type="ECO:0000313" key="2">
    <source>
        <dbReference type="EMBL" id="KAK1276051.1"/>
    </source>
</evidence>
<feature type="compositionally biased region" description="Acidic residues" evidence="1">
    <location>
        <begin position="18"/>
        <end position="38"/>
    </location>
</feature>
<feature type="compositionally biased region" description="Polar residues" evidence="1">
    <location>
        <begin position="112"/>
        <end position="121"/>
    </location>
</feature>
<dbReference type="PANTHER" id="PTHR13464:SF0">
    <property type="entry name" value="SAP30-BINDING PROTEIN"/>
    <property type="match status" value="1"/>
</dbReference>
<dbReference type="GO" id="GO:0005634">
    <property type="term" value="C:nucleus"/>
    <property type="evidence" value="ECO:0007669"/>
    <property type="project" value="TreeGrafter"/>
</dbReference>
<feature type="compositionally biased region" description="Basic and acidic residues" evidence="1">
    <location>
        <begin position="455"/>
        <end position="473"/>
    </location>
</feature>
<dbReference type="AlphaFoldDB" id="A0AAV9BI93"/>
<evidence type="ECO:0000256" key="1">
    <source>
        <dbReference type="SAM" id="MobiDB-lite"/>
    </source>
</evidence>
<sequence>MASKKKSEGIALLSMYMDVDDDEEEEENDDEEENAEAEELPHQPYQESEEAQYDDPASAASRNERDDLHKASMASPESNPEKSSPFSEKPQTPPPLDSINGQTLKSPAPLLTPSQRPQTPILSPAPPLGPVSGASDTWRGNKGSLAIVDYAHDETAMSPEGEEGEIMTSGRVMFGEDLQTSGSSQEKMSQGTIQILMPTIQSQTASLQFSEQSQPSKYEINSAVNISEVKHQVVDAEVDVSMSIEMQEEVDPLKKFLPSPPTEKCRKELQEKINKFLALKKEGKSFNANLRTRKDYRNPDFLQHAVRYQDINQIGTCFSKDVFDPRGYDKSDYYDEIEADMKREIERKEQEKNRSQKVDFVTGVTQPGTIAQIPKLGTQISAVSASGLHSAITVAEVLSRDSRQNKKTKWDKVDCDVRLPLPPTGQDVVSAAAAHAAILSAANVGAGYTAFAQQKRKEAEEKRSSQRRTDRRS</sequence>
<feature type="region of interest" description="Disordered" evidence="1">
    <location>
        <begin position="1"/>
        <end position="137"/>
    </location>
</feature>
<dbReference type="PANTHER" id="PTHR13464">
    <property type="entry name" value="TRANSCRIPTIONAL REGULATOR PROTEIN HCNGP"/>
    <property type="match status" value="1"/>
</dbReference>
<evidence type="ECO:0008006" key="4">
    <source>
        <dbReference type="Google" id="ProtNLM"/>
    </source>
</evidence>
<accession>A0AAV9BI93</accession>
<name>A0AAV9BI93_ACOGR</name>
<reference evidence="2" key="2">
    <citation type="submission" date="2023-06" db="EMBL/GenBank/DDBJ databases">
        <authorList>
            <person name="Ma L."/>
            <person name="Liu K.-W."/>
            <person name="Li Z."/>
            <person name="Hsiao Y.-Y."/>
            <person name="Qi Y."/>
            <person name="Fu T."/>
            <person name="Tang G."/>
            <person name="Zhang D."/>
            <person name="Sun W.-H."/>
            <person name="Liu D.-K."/>
            <person name="Li Y."/>
            <person name="Chen G.-Z."/>
            <person name="Liu X.-D."/>
            <person name="Liao X.-Y."/>
            <person name="Jiang Y.-T."/>
            <person name="Yu X."/>
            <person name="Hao Y."/>
            <person name="Huang J."/>
            <person name="Zhao X.-W."/>
            <person name="Ke S."/>
            <person name="Chen Y.-Y."/>
            <person name="Wu W.-L."/>
            <person name="Hsu J.-L."/>
            <person name="Lin Y.-F."/>
            <person name="Huang M.-D."/>
            <person name="Li C.-Y."/>
            <person name="Huang L."/>
            <person name="Wang Z.-W."/>
            <person name="Zhao X."/>
            <person name="Zhong W.-Y."/>
            <person name="Peng D.-H."/>
            <person name="Ahmad S."/>
            <person name="Lan S."/>
            <person name="Zhang J.-S."/>
            <person name="Tsai W.-C."/>
            <person name="Van De Peer Y."/>
            <person name="Liu Z.-J."/>
        </authorList>
    </citation>
    <scope>NUCLEOTIDE SEQUENCE</scope>
    <source>
        <strain evidence="2">SCP</strain>
        <tissue evidence="2">Leaves</tissue>
    </source>
</reference>
<protein>
    <recommendedName>
        <fullName evidence="4">SAP30-binding protein</fullName>
    </recommendedName>
</protein>
<organism evidence="2 3">
    <name type="scientific">Acorus gramineus</name>
    <name type="common">Dwarf sweet flag</name>
    <dbReference type="NCBI Taxonomy" id="55184"/>
    <lineage>
        <taxon>Eukaryota</taxon>
        <taxon>Viridiplantae</taxon>
        <taxon>Streptophyta</taxon>
        <taxon>Embryophyta</taxon>
        <taxon>Tracheophyta</taxon>
        <taxon>Spermatophyta</taxon>
        <taxon>Magnoliopsida</taxon>
        <taxon>Liliopsida</taxon>
        <taxon>Acoraceae</taxon>
        <taxon>Acorus</taxon>
    </lineage>
</organism>
<feature type="compositionally biased region" description="Polar residues" evidence="1">
    <location>
        <begin position="75"/>
        <end position="90"/>
    </location>
</feature>
<dbReference type="Pfam" id="PF07818">
    <property type="entry name" value="HCNGP"/>
    <property type="match status" value="1"/>
</dbReference>
<keyword evidence="3" id="KW-1185">Reference proteome</keyword>
<dbReference type="InterPro" id="IPR012479">
    <property type="entry name" value="SAP30BP"/>
</dbReference>